<dbReference type="InterPro" id="IPR051156">
    <property type="entry name" value="Mito/Outer_Membr_Metalloprot"/>
</dbReference>
<evidence type="ECO:0000256" key="1">
    <source>
        <dbReference type="ARBA" id="ARBA00001947"/>
    </source>
</evidence>
<dbReference type="EMBL" id="SNXW01000007">
    <property type="protein sequence ID" value="TDP81609.1"/>
    <property type="molecule type" value="Genomic_DNA"/>
</dbReference>
<keyword evidence="3" id="KW-0479">Metal-binding</keyword>
<keyword evidence="9" id="KW-1185">Reference proteome</keyword>
<gene>
    <name evidence="8" type="ORF">EV672_10739</name>
</gene>
<dbReference type="GO" id="GO:0051603">
    <property type="term" value="P:proteolysis involved in protein catabolic process"/>
    <property type="evidence" value="ECO:0007669"/>
    <property type="project" value="TreeGrafter"/>
</dbReference>
<dbReference type="GO" id="GO:0046872">
    <property type="term" value="F:metal ion binding"/>
    <property type="evidence" value="ECO:0007669"/>
    <property type="project" value="UniProtKB-KW"/>
</dbReference>
<dbReference type="PANTHER" id="PTHR22726:SF1">
    <property type="entry name" value="METALLOENDOPEPTIDASE OMA1, MITOCHONDRIAL"/>
    <property type="match status" value="1"/>
</dbReference>
<name>A0A4R6R6V6_9BURK</name>
<protein>
    <submittedName>
        <fullName evidence="8">Putative Zn-dependent protease</fullName>
    </submittedName>
</protein>
<feature type="domain" description="Peptidase M48" evidence="7">
    <location>
        <begin position="137"/>
        <end position="307"/>
    </location>
</feature>
<dbReference type="Pfam" id="PF01435">
    <property type="entry name" value="Peptidase_M48"/>
    <property type="match status" value="1"/>
</dbReference>
<keyword evidence="4" id="KW-0378">Hydrolase</keyword>
<sequence length="590" mass="63260">MRPVHALSALIATPHSAHPGTRTTWQRKAWRAGLALALWGGSAWVQAQAPTPSPGDSLTPIHGPGNGAIALPALGETSGQDLSAAAERKLGDRIMRSILSDPDVLDDPMLVEYLDVLWQSLLTSARQRGDITSELDQSHAWEPFLVRDRSVNAFALPGGYIGVHLGLIAMTSTPDELASVLAHELSHVTQRHIARMIGQQSRTSWVGIASLLLGMLAASRNPAAAQAMIYGGQAVAIQGQLNFSRDMEREADRVGFGVLNDAGYDPGGMALMFEHLQQASRLNDDGSYPYLRTHPLTTERIGDARARLGVGGWDAARMALSIGPGSSRLAAWHALMAARSRVLMDTRSIAQENLVGLTPKAGSPALVATATHYTRAVALQRSGALAKAQQALDDARNAGKTLPADQQAVLQRVLWLTQAEAQLQGQQAEAAAQTLARGAVAGSADGDQTSRPTVRFVVRSVVRLEARPELLLAARAALALPEPPNRQAVLNDAAARLQTHLSVHAHDAAAWSLLSSVWQRLNQPIRAVRADAEASAALGDLTGAIDRVIGAQRRFRQPDAASIIELSVMDSRLRAWQRQWREDVRDDGGR</sequence>
<evidence type="ECO:0000313" key="8">
    <source>
        <dbReference type="EMBL" id="TDP81609.1"/>
    </source>
</evidence>
<dbReference type="Proteomes" id="UP000294593">
    <property type="component" value="Unassembled WGS sequence"/>
</dbReference>
<dbReference type="RefSeq" id="WP_243738674.1">
    <property type="nucleotide sequence ID" value="NZ_SNXW01000007.1"/>
</dbReference>
<evidence type="ECO:0000256" key="2">
    <source>
        <dbReference type="ARBA" id="ARBA00022670"/>
    </source>
</evidence>
<keyword evidence="6" id="KW-0482">Metalloprotease</keyword>
<dbReference type="InterPro" id="IPR001915">
    <property type="entry name" value="Peptidase_M48"/>
</dbReference>
<accession>A0A4R6R6V6</accession>
<reference evidence="8 9" key="1">
    <citation type="submission" date="2019-03" db="EMBL/GenBank/DDBJ databases">
        <title>Genomic Encyclopedia of Type Strains, Phase IV (KMG-IV): sequencing the most valuable type-strain genomes for metagenomic binning, comparative biology and taxonomic classification.</title>
        <authorList>
            <person name="Goeker M."/>
        </authorList>
    </citation>
    <scope>NUCLEOTIDE SEQUENCE [LARGE SCALE GENOMIC DNA]</scope>
    <source>
        <strain evidence="8 9">DSM 11901</strain>
    </source>
</reference>
<evidence type="ECO:0000256" key="6">
    <source>
        <dbReference type="ARBA" id="ARBA00023049"/>
    </source>
</evidence>
<proteinExistence type="predicted"/>
<keyword evidence="5" id="KW-0862">Zinc</keyword>
<dbReference type="PANTHER" id="PTHR22726">
    <property type="entry name" value="METALLOENDOPEPTIDASE OMA1"/>
    <property type="match status" value="1"/>
</dbReference>
<dbReference type="GO" id="GO:0016020">
    <property type="term" value="C:membrane"/>
    <property type="evidence" value="ECO:0007669"/>
    <property type="project" value="TreeGrafter"/>
</dbReference>
<dbReference type="Gene3D" id="3.30.2010.10">
    <property type="entry name" value="Metalloproteases ('zincins'), catalytic domain"/>
    <property type="match status" value="1"/>
</dbReference>
<comment type="cofactor">
    <cofactor evidence="1">
        <name>Zn(2+)</name>
        <dbReference type="ChEBI" id="CHEBI:29105"/>
    </cofactor>
</comment>
<evidence type="ECO:0000259" key="7">
    <source>
        <dbReference type="Pfam" id="PF01435"/>
    </source>
</evidence>
<keyword evidence="2 8" id="KW-0645">Protease</keyword>
<dbReference type="GO" id="GO:0004222">
    <property type="term" value="F:metalloendopeptidase activity"/>
    <property type="evidence" value="ECO:0007669"/>
    <property type="project" value="InterPro"/>
</dbReference>
<comment type="caution">
    <text evidence="8">The sequence shown here is derived from an EMBL/GenBank/DDBJ whole genome shotgun (WGS) entry which is preliminary data.</text>
</comment>
<evidence type="ECO:0000256" key="4">
    <source>
        <dbReference type="ARBA" id="ARBA00022801"/>
    </source>
</evidence>
<organism evidence="8 9">
    <name type="scientific">Aquabacterium commune</name>
    <dbReference type="NCBI Taxonomy" id="70586"/>
    <lineage>
        <taxon>Bacteria</taxon>
        <taxon>Pseudomonadati</taxon>
        <taxon>Pseudomonadota</taxon>
        <taxon>Betaproteobacteria</taxon>
        <taxon>Burkholderiales</taxon>
        <taxon>Aquabacterium</taxon>
    </lineage>
</organism>
<dbReference type="AlphaFoldDB" id="A0A4R6R6V6"/>
<evidence type="ECO:0000256" key="5">
    <source>
        <dbReference type="ARBA" id="ARBA00022833"/>
    </source>
</evidence>
<evidence type="ECO:0000256" key="3">
    <source>
        <dbReference type="ARBA" id="ARBA00022723"/>
    </source>
</evidence>
<evidence type="ECO:0000313" key="9">
    <source>
        <dbReference type="Proteomes" id="UP000294593"/>
    </source>
</evidence>